<protein>
    <submittedName>
        <fullName evidence="1">Uncharacterized protein</fullName>
    </submittedName>
</protein>
<dbReference type="EMBL" id="JACJTE010000027">
    <property type="protein sequence ID" value="MBD2563209.1"/>
    <property type="molecule type" value="Genomic_DNA"/>
</dbReference>
<evidence type="ECO:0000313" key="1">
    <source>
        <dbReference type="EMBL" id="MBD2563209.1"/>
    </source>
</evidence>
<reference evidence="1 2" key="1">
    <citation type="journal article" date="2020" name="ISME J.">
        <title>Comparative genomics reveals insights into cyanobacterial evolution and habitat adaptation.</title>
        <authorList>
            <person name="Chen M.Y."/>
            <person name="Teng W.K."/>
            <person name="Zhao L."/>
            <person name="Hu C.X."/>
            <person name="Zhou Y.K."/>
            <person name="Han B.P."/>
            <person name="Song L.R."/>
            <person name="Shu W.S."/>
        </authorList>
    </citation>
    <scope>NUCLEOTIDE SEQUENCE [LARGE SCALE GENOMIC DNA]</scope>
    <source>
        <strain evidence="1 2">FACHB-391</strain>
    </source>
</reference>
<gene>
    <name evidence="1" type="ORF">H6G95_21840</name>
</gene>
<dbReference type="Proteomes" id="UP000604661">
    <property type="component" value="Unassembled WGS sequence"/>
</dbReference>
<keyword evidence="2" id="KW-1185">Reference proteome</keyword>
<accession>A0ABR8F029</accession>
<dbReference type="RefSeq" id="WP_190895927.1">
    <property type="nucleotide sequence ID" value="NZ_JACJTE010000027.1"/>
</dbReference>
<proteinExistence type="predicted"/>
<evidence type="ECO:0000313" key="2">
    <source>
        <dbReference type="Proteomes" id="UP000604661"/>
    </source>
</evidence>
<comment type="caution">
    <text evidence="1">The sequence shown here is derived from an EMBL/GenBank/DDBJ whole genome shotgun (WGS) entry which is preliminary data.</text>
</comment>
<name>A0ABR8F029_NOSLI</name>
<organism evidence="1 2">
    <name type="scientific">Nostoc linckia FACHB-391</name>
    <dbReference type="NCBI Taxonomy" id="2692906"/>
    <lineage>
        <taxon>Bacteria</taxon>
        <taxon>Bacillati</taxon>
        <taxon>Cyanobacteriota</taxon>
        <taxon>Cyanophyceae</taxon>
        <taxon>Nostocales</taxon>
        <taxon>Nostocaceae</taxon>
        <taxon>Nostoc</taxon>
    </lineage>
</organism>
<sequence length="54" mass="5988">MTSGRRPSPPAGGYAIAQVDKVLKGLEVALLPEKGIVWEIEPLSEYYDRGILRF</sequence>